<proteinExistence type="predicted"/>
<reference evidence="1" key="1">
    <citation type="submission" date="2022-04" db="EMBL/GenBank/DDBJ databases">
        <title>Genome of the entomopathogenic fungus Entomophthora muscae.</title>
        <authorList>
            <person name="Elya C."/>
            <person name="Lovett B.R."/>
            <person name="Lee E."/>
            <person name="Macias A.M."/>
            <person name="Hajek A.E."/>
            <person name="De Bivort B.L."/>
            <person name="Kasson M.T."/>
            <person name="De Fine Licht H.H."/>
            <person name="Stajich J.E."/>
        </authorList>
    </citation>
    <scope>NUCLEOTIDE SEQUENCE</scope>
    <source>
        <strain evidence="1">Berkeley</strain>
    </source>
</reference>
<comment type="caution">
    <text evidence="1">The sequence shown here is derived from an EMBL/GenBank/DDBJ whole genome shotgun (WGS) entry which is preliminary data.</text>
</comment>
<organism evidence="1 2">
    <name type="scientific">Entomophthora muscae</name>
    <dbReference type="NCBI Taxonomy" id="34485"/>
    <lineage>
        <taxon>Eukaryota</taxon>
        <taxon>Fungi</taxon>
        <taxon>Fungi incertae sedis</taxon>
        <taxon>Zoopagomycota</taxon>
        <taxon>Entomophthoromycotina</taxon>
        <taxon>Entomophthoromycetes</taxon>
        <taxon>Entomophthorales</taxon>
        <taxon>Entomophthoraceae</taxon>
        <taxon>Entomophthora</taxon>
    </lineage>
</organism>
<evidence type="ECO:0000313" key="1">
    <source>
        <dbReference type="EMBL" id="KAJ9057182.1"/>
    </source>
</evidence>
<protein>
    <submittedName>
        <fullName evidence="1">Uncharacterized protein</fullName>
    </submittedName>
</protein>
<gene>
    <name evidence="1" type="ORF">DSO57_1025134</name>
</gene>
<sequence>MLDKYFPKAKPFHPSDVLVKTEAEAEIAPASDPEEEDSDIFLVENPGTESQIKDAGAKKNE</sequence>
<dbReference type="EMBL" id="QTSX02005819">
    <property type="protein sequence ID" value="KAJ9057182.1"/>
    <property type="molecule type" value="Genomic_DNA"/>
</dbReference>
<name>A0ACC2S4N4_9FUNG</name>
<keyword evidence="2" id="KW-1185">Reference proteome</keyword>
<evidence type="ECO:0000313" key="2">
    <source>
        <dbReference type="Proteomes" id="UP001165960"/>
    </source>
</evidence>
<accession>A0ACC2S4N4</accession>
<dbReference type="Proteomes" id="UP001165960">
    <property type="component" value="Unassembled WGS sequence"/>
</dbReference>